<dbReference type="AlphaFoldDB" id="A0A9W8RLD2"/>
<protein>
    <submittedName>
        <fullName evidence="2">Uncharacterized protein</fullName>
    </submittedName>
</protein>
<organism evidence="2 3">
    <name type="scientific">Fusarium torreyae</name>
    <dbReference type="NCBI Taxonomy" id="1237075"/>
    <lineage>
        <taxon>Eukaryota</taxon>
        <taxon>Fungi</taxon>
        <taxon>Dikarya</taxon>
        <taxon>Ascomycota</taxon>
        <taxon>Pezizomycotina</taxon>
        <taxon>Sordariomycetes</taxon>
        <taxon>Hypocreomycetidae</taxon>
        <taxon>Hypocreales</taxon>
        <taxon>Nectriaceae</taxon>
        <taxon>Fusarium</taxon>
    </lineage>
</organism>
<gene>
    <name evidence="2" type="ORF">NW762_013895</name>
</gene>
<dbReference type="EMBL" id="JAOQAZ010000045">
    <property type="protein sequence ID" value="KAJ4245771.1"/>
    <property type="molecule type" value="Genomic_DNA"/>
</dbReference>
<reference evidence="2" key="1">
    <citation type="submission" date="2022-09" db="EMBL/GenBank/DDBJ databases">
        <title>Fusarium specimens isolated from Avocado Roots.</title>
        <authorList>
            <person name="Stajich J."/>
            <person name="Roper C."/>
            <person name="Heimlech-Rivalta G."/>
        </authorList>
    </citation>
    <scope>NUCLEOTIDE SEQUENCE</scope>
    <source>
        <strain evidence="2">CF00136</strain>
    </source>
</reference>
<evidence type="ECO:0000313" key="3">
    <source>
        <dbReference type="Proteomes" id="UP001152049"/>
    </source>
</evidence>
<sequence>MPSKKNKTRPASLAENISGSSDTRDGSALAREVQLECDRLAEQIAHIPALVRQRLSEAEEVQCDGLGRRHANPDLIARLEQAEHRIKYGDATIKHLTAELDLYKHEIQDLRAKEQSLRNFMHENECYPEASEDEVVAAFVGVRQKVQKLVSSRMYRMDGKELPTESDVFAGWKELSGLWQKATQPNRRLLLRALVYKSLVDEILSNEFFGIVEPKAKDSSPSSTIEKVVAGLSQFERILVKNKVSNEIVTNWRLSTLKSVEAIGMTQSFGTALAEQMYDYFTAFVVEEVTQEARRRLFESFVELCNEAYALRLLMRKSKTDYWCLSMEVGTTENDVERCADVYGELEDTGHGRSRVALTLFGALGVYTPSSPDGIRILERAQVLVARG</sequence>
<dbReference type="OrthoDB" id="5393537at2759"/>
<evidence type="ECO:0000313" key="2">
    <source>
        <dbReference type="EMBL" id="KAJ4245771.1"/>
    </source>
</evidence>
<proteinExistence type="predicted"/>
<evidence type="ECO:0000256" key="1">
    <source>
        <dbReference type="SAM" id="MobiDB-lite"/>
    </source>
</evidence>
<comment type="caution">
    <text evidence="2">The sequence shown here is derived from an EMBL/GenBank/DDBJ whole genome shotgun (WGS) entry which is preliminary data.</text>
</comment>
<keyword evidence="3" id="KW-1185">Reference proteome</keyword>
<dbReference type="Proteomes" id="UP001152049">
    <property type="component" value="Unassembled WGS sequence"/>
</dbReference>
<feature type="region of interest" description="Disordered" evidence="1">
    <location>
        <begin position="1"/>
        <end position="26"/>
    </location>
</feature>
<name>A0A9W8RLD2_9HYPO</name>
<accession>A0A9W8RLD2</accession>